<proteinExistence type="predicted"/>
<protein>
    <submittedName>
        <fullName evidence="1">Uncharacterized protein</fullName>
    </submittedName>
</protein>
<comment type="caution">
    <text evidence="1">The sequence shown here is derived from an EMBL/GenBank/DDBJ whole genome shotgun (WGS) entry which is preliminary data.</text>
</comment>
<keyword evidence="2" id="KW-1185">Reference proteome</keyword>
<organism evidence="1 2">
    <name type="scientific">Paenibacillus validus</name>
    <dbReference type="NCBI Taxonomy" id="44253"/>
    <lineage>
        <taxon>Bacteria</taxon>
        <taxon>Bacillati</taxon>
        <taxon>Bacillota</taxon>
        <taxon>Bacilli</taxon>
        <taxon>Bacillales</taxon>
        <taxon>Paenibacillaceae</taxon>
        <taxon>Paenibacillus</taxon>
    </lineage>
</organism>
<dbReference type="EMBL" id="WNZX01000011">
    <property type="protein sequence ID" value="MUG71778.1"/>
    <property type="molecule type" value="Genomic_DNA"/>
</dbReference>
<evidence type="ECO:0000313" key="1">
    <source>
        <dbReference type="EMBL" id="MUG71778.1"/>
    </source>
</evidence>
<dbReference type="AlphaFoldDB" id="A0A7X2ZBB9"/>
<evidence type="ECO:0000313" key="2">
    <source>
        <dbReference type="Proteomes" id="UP000450917"/>
    </source>
</evidence>
<reference evidence="1 2" key="1">
    <citation type="submission" date="2019-11" db="EMBL/GenBank/DDBJ databases">
        <title>Draft genome sequences of five Paenibacillus species of dairy origin.</title>
        <authorList>
            <person name="Olajide A.M."/>
            <person name="Chen S."/>
            <person name="Lapointe G."/>
        </authorList>
    </citation>
    <scope>NUCLEOTIDE SEQUENCE [LARGE SCALE GENOMIC DNA]</scope>
    <source>
        <strain evidence="1 2">2CS3</strain>
    </source>
</reference>
<name>A0A7X2ZBB9_9BACL</name>
<accession>A0A7X2ZBB9</accession>
<sequence>MKYYEGKITVQNYKEVTLDSLNNGNCKTVFRFFVPYHLLLDPDQIYEIKMPATQNVHLLQAISRIANTAEITHKLYGIEFEDRFRKEALFTQAGDRFGHGGLTRIQITYNRHQNIFDKENQPNEKSIEKAVEKCCEIFNYFLDRYAAVTKHRQLNKISRFDIHTIEIDYFDKISNEKLISTQVTAMHGATLMGVMVSAPPKVNDRLRELLLSPESNLDSIAVNAIRSVFSGDYLNGIVQAVTQLEAFLYMVFNEEFKIKGINNSEGKLKSLGLANLLDMLPLVLANEKYQEIEANCDIKKIRRAVTIRNDFIHKAENNEPISSFEQAEEFVDAITVFCIYISRLYGNKHMMDEAYSGWN</sequence>
<dbReference type="Proteomes" id="UP000450917">
    <property type="component" value="Unassembled WGS sequence"/>
</dbReference>
<dbReference type="RefSeq" id="WP_155614880.1">
    <property type="nucleotide sequence ID" value="NZ_WNZX01000011.1"/>
</dbReference>
<gene>
    <name evidence="1" type="ORF">GNP93_13965</name>
</gene>